<keyword evidence="5 7" id="KW-1133">Transmembrane helix</keyword>
<evidence type="ECO:0000256" key="1">
    <source>
        <dbReference type="ARBA" id="ARBA00004651"/>
    </source>
</evidence>
<evidence type="ECO:0000259" key="8">
    <source>
        <dbReference type="PROSITE" id="PS50928"/>
    </source>
</evidence>
<keyword evidence="6 7" id="KW-0472">Membrane</keyword>
<dbReference type="Gene3D" id="1.10.3720.10">
    <property type="entry name" value="MetI-like"/>
    <property type="match status" value="1"/>
</dbReference>
<accession>A0ABX1YDY3</accession>
<evidence type="ECO:0000256" key="6">
    <source>
        <dbReference type="ARBA" id="ARBA00023136"/>
    </source>
</evidence>
<dbReference type="InterPro" id="IPR035906">
    <property type="entry name" value="MetI-like_sf"/>
</dbReference>
<gene>
    <name evidence="9" type="ORF">GC101_08985</name>
</gene>
<organism evidence="9 10">
    <name type="scientific">Paenibacillus phytohabitans</name>
    <dbReference type="NCBI Taxonomy" id="2654978"/>
    <lineage>
        <taxon>Bacteria</taxon>
        <taxon>Bacillati</taxon>
        <taxon>Bacillota</taxon>
        <taxon>Bacilli</taxon>
        <taxon>Bacillales</taxon>
        <taxon>Paenibacillaceae</taxon>
        <taxon>Paenibacillus</taxon>
    </lineage>
</organism>
<evidence type="ECO:0000313" key="9">
    <source>
        <dbReference type="EMBL" id="NOU79016.1"/>
    </source>
</evidence>
<name>A0ABX1YDY3_9BACL</name>
<reference evidence="9 10" key="1">
    <citation type="submission" date="2019-10" db="EMBL/GenBank/DDBJ databases">
        <title>Description of Paenibacillus terricola sp. nov.</title>
        <authorList>
            <person name="Carlier A."/>
            <person name="Qi S."/>
        </authorList>
    </citation>
    <scope>NUCLEOTIDE SEQUENCE [LARGE SCALE GENOMIC DNA]</scope>
    <source>
        <strain evidence="9 10">LMG 31459</strain>
    </source>
</reference>
<keyword evidence="4 7" id="KW-0812">Transmembrane</keyword>
<dbReference type="Proteomes" id="UP000596857">
    <property type="component" value="Unassembled WGS sequence"/>
</dbReference>
<evidence type="ECO:0000256" key="4">
    <source>
        <dbReference type="ARBA" id="ARBA00022692"/>
    </source>
</evidence>
<proteinExistence type="inferred from homology"/>
<protein>
    <submittedName>
        <fullName evidence="9">ABC transporter permease subunit</fullName>
    </submittedName>
</protein>
<dbReference type="PANTHER" id="PTHR43227">
    <property type="entry name" value="BLL4140 PROTEIN"/>
    <property type="match status" value="1"/>
</dbReference>
<keyword evidence="2 7" id="KW-0813">Transport</keyword>
<evidence type="ECO:0000256" key="2">
    <source>
        <dbReference type="ARBA" id="ARBA00022448"/>
    </source>
</evidence>
<dbReference type="PROSITE" id="PS50928">
    <property type="entry name" value="ABC_TM1"/>
    <property type="match status" value="1"/>
</dbReference>
<dbReference type="InterPro" id="IPR000515">
    <property type="entry name" value="MetI-like"/>
</dbReference>
<evidence type="ECO:0000256" key="3">
    <source>
        <dbReference type="ARBA" id="ARBA00022475"/>
    </source>
</evidence>
<feature type="transmembrane region" description="Helical" evidence="7">
    <location>
        <begin position="272"/>
        <end position="294"/>
    </location>
</feature>
<keyword evidence="10" id="KW-1185">Reference proteome</keyword>
<evidence type="ECO:0000256" key="5">
    <source>
        <dbReference type="ARBA" id="ARBA00022989"/>
    </source>
</evidence>
<dbReference type="RefSeq" id="WP_171716950.1">
    <property type="nucleotide sequence ID" value="NZ_WHOB01000021.1"/>
</dbReference>
<comment type="caution">
    <text evidence="9">The sequence shown here is derived from an EMBL/GenBank/DDBJ whole genome shotgun (WGS) entry which is preliminary data.</text>
</comment>
<feature type="domain" description="ABC transmembrane type-1" evidence="8">
    <location>
        <begin position="71"/>
        <end position="293"/>
    </location>
</feature>
<feature type="transmembrane region" description="Helical" evidence="7">
    <location>
        <begin position="12"/>
        <end position="38"/>
    </location>
</feature>
<dbReference type="SUPFAM" id="SSF161098">
    <property type="entry name" value="MetI-like"/>
    <property type="match status" value="1"/>
</dbReference>
<dbReference type="Pfam" id="PF00528">
    <property type="entry name" value="BPD_transp_1"/>
    <property type="match status" value="1"/>
</dbReference>
<feature type="transmembrane region" description="Helical" evidence="7">
    <location>
        <begin position="75"/>
        <end position="96"/>
    </location>
</feature>
<sequence>MNSIDKNRQRVFHLMLLLPVVILFIFSYLPIFGIVIAFQDYQPGLGFFKSDWVGFENFRTLALLPDFMPALRNTLVIAVFKIIGNLVFPVAFALMLNELRVKWFKKTVQTITYLPYFLSWVVLGGILLDFLSQGNTSSDAGLMNTALLNLGLIDAPISFLGDKHVFPGTVIISDVWKHFGYNTIVYLAALTNINPSLYEASSIDGAGRWKQTWSVTLPGITPIIILMTVLSIGSILNAGFEQIFVLYSPSVYETGDIIDTLVYRLGLVDSQFSLSAAVGVFKSVVSGILILVSFKLADKYAGYRVF</sequence>
<dbReference type="PANTHER" id="PTHR43227:SF11">
    <property type="entry name" value="BLL4140 PROTEIN"/>
    <property type="match status" value="1"/>
</dbReference>
<keyword evidence="3" id="KW-1003">Cell membrane</keyword>
<feature type="transmembrane region" description="Helical" evidence="7">
    <location>
        <begin position="217"/>
        <end position="240"/>
    </location>
</feature>
<feature type="transmembrane region" description="Helical" evidence="7">
    <location>
        <begin position="140"/>
        <end position="160"/>
    </location>
</feature>
<evidence type="ECO:0000313" key="10">
    <source>
        <dbReference type="Proteomes" id="UP000596857"/>
    </source>
</evidence>
<dbReference type="EMBL" id="WHOB01000021">
    <property type="protein sequence ID" value="NOU79016.1"/>
    <property type="molecule type" value="Genomic_DNA"/>
</dbReference>
<evidence type="ECO:0000256" key="7">
    <source>
        <dbReference type="RuleBase" id="RU363032"/>
    </source>
</evidence>
<comment type="subcellular location">
    <subcellularLocation>
        <location evidence="1 7">Cell membrane</location>
        <topology evidence="1 7">Multi-pass membrane protein</topology>
    </subcellularLocation>
</comment>
<dbReference type="CDD" id="cd06261">
    <property type="entry name" value="TM_PBP2"/>
    <property type="match status" value="1"/>
</dbReference>
<comment type="similarity">
    <text evidence="7">Belongs to the binding-protein-dependent transport system permease family.</text>
</comment>
<feature type="transmembrane region" description="Helical" evidence="7">
    <location>
        <begin position="108"/>
        <end position="128"/>
    </location>
</feature>
<dbReference type="InterPro" id="IPR050809">
    <property type="entry name" value="UgpAE/MalFG_permease"/>
</dbReference>